<gene>
    <name evidence="1" type="primary">thiS</name>
    <name evidence="1" type="ORF">EDM21_10160</name>
</gene>
<dbReference type="AlphaFoldDB" id="A0A7X3JZC3"/>
<evidence type="ECO:0000313" key="2">
    <source>
        <dbReference type="Proteomes" id="UP000490800"/>
    </source>
</evidence>
<dbReference type="RefSeq" id="WP_157335216.1">
    <property type="nucleotide sequence ID" value="NZ_RHLK01000004.1"/>
</dbReference>
<organism evidence="1 2">
    <name type="scientific">Paenibacillus lutrae</name>
    <dbReference type="NCBI Taxonomy" id="2078573"/>
    <lineage>
        <taxon>Bacteria</taxon>
        <taxon>Bacillati</taxon>
        <taxon>Bacillota</taxon>
        <taxon>Bacilli</taxon>
        <taxon>Bacillales</taxon>
        <taxon>Paenibacillaceae</taxon>
        <taxon>Paenibacillus</taxon>
    </lineage>
</organism>
<protein>
    <submittedName>
        <fullName evidence="1">Thiamine biosynthesis protein ThiS</fullName>
    </submittedName>
</protein>
<name>A0A7X3JZC3_9BACL</name>
<keyword evidence="2" id="KW-1185">Reference proteome</keyword>
<dbReference type="EMBL" id="RHLK01000004">
    <property type="protein sequence ID" value="MVO99889.1"/>
    <property type="molecule type" value="Genomic_DNA"/>
</dbReference>
<dbReference type="SUPFAM" id="SSF54285">
    <property type="entry name" value="MoaD/ThiS"/>
    <property type="match status" value="1"/>
</dbReference>
<dbReference type="InterPro" id="IPR016155">
    <property type="entry name" value="Mopterin_synth/thiamin_S_b"/>
</dbReference>
<dbReference type="CDD" id="cd00565">
    <property type="entry name" value="Ubl_ThiS"/>
    <property type="match status" value="1"/>
</dbReference>
<comment type="caution">
    <text evidence="1">The sequence shown here is derived from an EMBL/GenBank/DDBJ whole genome shotgun (WGS) entry which is preliminary data.</text>
</comment>
<dbReference type="InterPro" id="IPR012675">
    <property type="entry name" value="Beta-grasp_dom_sf"/>
</dbReference>
<dbReference type="InterPro" id="IPR010035">
    <property type="entry name" value="Thi_S"/>
</dbReference>
<dbReference type="PANTHER" id="PTHR34472:SF1">
    <property type="entry name" value="SULFUR CARRIER PROTEIN THIS"/>
    <property type="match status" value="1"/>
</dbReference>
<dbReference type="Pfam" id="PF02597">
    <property type="entry name" value="ThiS"/>
    <property type="match status" value="1"/>
</dbReference>
<accession>A0A7X3JZC3</accession>
<proteinExistence type="predicted"/>
<dbReference type="InterPro" id="IPR003749">
    <property type="entry name" value="ThiS/MoaD-like"/>
</dbReference>
<reference evidence="1 2" key="1">
    <citation type="journal article" date="2019" name="Microorganisms">
        <title>Paenibacillus lutrae sp. nov., A Chitinolytic Species Isolated from A River Otter in Castril Natural Park, Granada, Spain.</title>
        <authorList>
            <person name="Rodriguez M."/>
            <person name="Reina J.C."/>
            <person name="Bejar V."/>
            <person name="Llamas I."/>
        </authorList>
    </citation>
    <scope>NUCLEOTIDE SEQUENCE [LARGE SCALE GENOMIC DNA]</scope>
    <source>
        <strain evidence="1 2">N10</strain>
    </source>
</reference>
<dbReference type="NCBIfam" id="TIGR01683">
    <property type="entry name" value="thiS"/>
    <property type="match status" value="1"/>
</dbReference>
<evidence type="ECO:0000313" key="1">
    <source>
        <dbReference type="EMBL" id="MVO99889.1"/>
    </source>
</evidence>
<dbReference type="Proteomes" id="UP000490800">
    <property type="component" value="Unassembled WGS sequence"/>
</dbReference>
<sequence length="67" mass="7147">MKLHVNGDAIEVPDESATVSELLEHLGLSAALLVVETNGRILQAEDHTDTPIMDGDRIEIVHFVGGG</sequence>
<dbReference type="Gene3D" id="3.10.20.30">
    <property type="match status" value="1"/>
</dbReference>
<dbReference type="OrthoDB" id="9798559at2"/>
<dbReference type="PANTHER" id="PTHR34472">
    <property type="entry name" value="SULFUR CARRIER PROTEIN THIS"/>
    <property type="match status" value="1"/>
</dbReference>